<evidence type="ECO:0000313" key="1">
    <source>
        <dbReference type="EMBL" id="KAK1468946.1"/>
    </source>
</evidence>
<name>A0AAI9V1N4_9PEZI</name>
<keyword evidence="2" id="KW-1185">Reference proteome</keyword>
<proteinExistence type="predicted"/>
<comment type="caution">
    <text evidence="1">The sequence shown here is derived from an EMBL/GenBank/DDBJ whole genome shotgun (WGS) entry which is preliminary data.</text>
</comment>
<dbReference type="Proteomes" id="UP001239795">
    <property type="component" value="Unassembled WGS sequence"/>
</dbReference>
<dbReference type="AlphaFoldDB" id="A0AAI9V1N4"/>
<dbReference type="EMBL" id="MLGG01000001">
    <property type="protein sequence ID" value="KAK1468946.1"/>
    <property type="molecule type" value="Genomic_DNA"/>
</dbReference>
<organism evidence="1 2">
    <name type="scientific">Colletotrichum melonis</name>
    <dbReference type="NCBI Taxonomy" id="1209925"/>
    <lineage>
        <taxon>Eukaryota</taxon>
        <taxon>Fungi</taxon>
        <taxon>Dikarya</taxon>
        <taxon>Ascomycota</taxon>
        <taxon>Pezizomycotina</taxon>
        <taxon>Sordariomycetes</taxon>
        <taxon>Hypocreomycetidae</taxon>
        <taxon>Glomerellales</taxon>
        <taxon>Glomerellaceae</taxon>
        <taxon>Colletotrichum</taxon>
        <taxon>Colletotrichum acutatum species complex</taxon>
    </lineage>
</organism>
<gene>
    <name evidence="1" type="ORF">CMEL01_00713</name>
</gene>
<accession>A0AAI9V1N4</accession>
<protein>
    <submittedName>
        <fullName evidence="1">Uncharacterized protein</fullName>
    </submittedName>
</protein>
<evidence type="ECO:0000313" key="2">
    <source>
        <dbReference type="Proteomes" id="UP001239795"/>
    </source>
</evidence>
<reference evidence="1 2" key="1">
    <citation type="submission" date="2016-10" db="EMBL/GenBank/DDBJ databases">
        <title>The genome sequence of Colletotrichum fioriniae PJ7.</title>
        <authorList>
            <person name="Baroncelli R."/>
        </authorList>
    </citation>
    <scope>NUCLEOTIDE SEQUENCE [LARGE SCALE GENOMIC DNA]</scope>
    <source>
        <strain evidence="1">Col 31</strain>
    </source>
</reference>
<sequence length="51" mass="5646">MLADPIALASRFSAEMLAQRRGSLCLMRSRDPKFQAAIRRPALPVTVVSFV</sequence>